<dbReference type="InterPro" id="IPR039564">
    <property type="entry name" value="Peptidase_C39-like"/>
</dbReference>
<organism evidence="3 4">
    <name type="scientific">Nocardioides iriomotensis</name>
    <dbReference type="NCBI Taxonomy" id="715784"/>
    <lineage>
        <taxon>Bacteria</taxon>
        <taxon>Bacillati</taxon>
        <taxon>Actinomycetota</taxon>
        <taxon>Actinomycetes</taxon>
        <taxon>Propionibacteriales</taxon>
        <taxon>Nocardioidaceae</taxon>
        <taxon>Nocardioides</taxon>
    </lineage>
</organism>
<proteinExistence type="predicted"/>
<evidence type="ECO:0000256" key="1">
    <source>
        <dbReference type="SAM" id="MobiDB-lite"/>
    </source>
</evidence>
<dbReference type="Proteomes" id="UP000291189">
    <property type="component" value="Unassembled WGS sequence"/>
</dbReference>
<dbReference type="AlphaFoldDB" id="A0A4Q5J457"/>
<dbReference type="InterPro" id="IPR039563">
    <property type="entry name" value="Peptidase_C39_single_dom"/>
</dbReference>
<gene>
    <name evidence="3" type="ORF">ETU37_06075</name>
</gene>
<dbReference type="OrthoDB" id="9789941at2"/>
<sequence length="394" mass="43477">MVTPQISLHVWRDAELAAGTHVGTLATPEGLEYGEDAGCRSYTDPFGDGSARGYTWSSWLSPEVRPGHAFSDLVPSWNARTPDGSWIEVEARASQDGVRWSRWWVLGRWAETDTAIHPTTVRDQRDETTRVRVEELVATHGTRWQAYQLRVTLLRPAGSDARPTLSLVSAVVSGGPTTGPDPSRPGGTGHGREVEVPPYSQQLHRGEYPQWASGGESWCSPTSISMVLGTWGLGPSPEEYDWVDPGYRDRFVDHAVRFTFDHAYHGAGNWSFNTAYAALYGTEAFVTRLRDVAEAEEYVAAGIPLVASVAFEKDDLPMAGYRTSGHLLVIVGFDEHGDVIVNDPASHRVPSNDEVRTVYPRAAFERVWLRSRGLVYVIHPADVPLPRTSPVMTP</sequence>
<evidence type="ECO:0000313" key="3">
    <source>
        <dbReference type="EMBL" id="RYU13402.1"/>
    </source>
</evidence>
<comment type="caution">
    <text evidence="3">The sequence shown here is derived from an EMBL/GenBank/DDBJ whole genome shotgun (WGS) entry which is preliminary data.</text>
</comment>
<evidence type="ECO:0000259" key="2">
    <source>
        <dbReference type="Pfam" id="PF13529"/>
    </source>
</evidence>
<dbReference type="RefSeq" id="WP_129986353.1">
    <property type="nucleotide sequence ID" value="NZ_SDPU01000018.1"/>
</dbReference>
<name>A0A4Q5J457_9ACTN</name>
<dbReference type="EMBL" id="SDPU01000018">
    <property type="protein sequence ID" value="RYU13402.1"/>
    <property type="molecule type" value="Genomic_DNA"/>
</dbReference>
<keyword evidence="4" id="KW-1185">Reference proteome</keyword>
<evidence type="ECO:0000313" key="4">
    <source>
        <dbReference type="Proteomes" id="UP000291189"/>
    </source>
</evidence>
<feature type="region of interest" description="Disordered" evidence="1">
    <location>
        <begin position="172"/>
        <end position="194"/>
    </location>
</feature>
<protein>
    <submittedName>
        <fullName evidence="3">Peptidase C39 family protein</fullName>
    </submittedName>
</protein>
<reference evidence="3 4" key="1">
    <citation type="submission" date="2019-01" db="EMBL/GenBank/DDBJ databases">
        <title>Nocardioides guangzhouensis sp. nov., an actinobacterium isolated from soil.</title>
        <authorList>
            <person name="Fu Y."/>
            <person name="Cai Y."/>
            <person name="Lin Z."/>
            <person name="Chen P."/>
        </authorList>
    </citation>
    <scope>NUCLEOTIDE SEQUENCE [LARGE SCALE GENOMIC DNA]</scope>
    <source>
        <strain evidence="3 4">NBRC 105384</strain>
    </source>
</reference>
<feature type="domain" description="Peptidase C39-like" evidence="2">
    <location>
        <begin position="195"/>
        <end position="345"/>
    </location>
</feature>
<accession>A0A4Q5J457</accession>
<dbReference type="Pfam" id="PF13529">
    <property type="entry name" value="Peptidase_C39_2"/>
    <property type="match status" value="1"/>
</dbReference>
<dbReference type="CDD" id="cd02549">
    <property type="entry name" value="Peptidase_C39A"/>
    <property type="match status" value="1"/>
</dbReference>
<dbReference type="Gene3D" id="3.90.70.10">
    <property type="entry name" value="Cysteine proteinases"/>
    <property type="match status" value="1"/>
</dbReference>